<evidence type="ECO:0000313" key="1">
    <source>
        <dbReference type="EMBL" id="ENU92394.1"/>
    </source>
</evidence>
<dbReference type="EMBL" id="APPC01000017">
    <property type="protein sequence ID" value="ENU92394.1"/>
    <property type="molecule type" value="Genomic_DNA"/>
</dbReference>
<gene>
    <name evidence="1" type="ORF">F971_02283</name>
</gene>
<sequence length="54" mass="6524">MGYENLDLNEWYKKSFAMKEMNNLTKNIDKENFAKIKKDRQKRTLYSLAFTSKV</sequence>
<dbReference type="AlphaFoldDB" id="N8WBR6"/>
<dbReference type="PATRIC" id="fig|1217712.3.peg.2194"/>
<reference evidence="1 2" key="1">
    <citation type="submission" date="2013-02" db="EMBL/GenBank/DDBJ databases">
        <title>The Genome Sequence of Acinetobacter sp. NIPH 758.</title>
        <authorList>
            <consortium name="The Broad Institute Genome Sequencing Platform"/>
            <consortium name="The Broad Institute Genome Sequencing Center for Infectious Disease"/>
            <person name="Cerqueira G."/>
            <person name="Feldgarden M."/>
            <person name="Courvalin P."/>
            <person name="Perichon B."/>
            <person name="Grillot-Courvalin C."/>
            <person name="Clermont D."/>
            <person name="Rocha E."/>
            <person name="Yoon E.-J."/>
            <person name="Nemec A."/>
            <person name="Walker B."/>
            <person name="Young S.K."/>
            <person name="Zeng Q."/>
            <person name="Gargeya S."/>
            <person name="Fitzgerald M."/>
            <person name="Haas B."/>
            <person name="Abouelleil A."/>
            <person name="Alvarado L."/>
            <person name="Arachchi H.M."/>
            <person name="Berlin A.M."/>
            <person name="Chapman S.B."/>
            <person name="Dewar J."/>
            <person name="Goldberg J."/>
            <person name="Griggs A."/>
            <person name="Gujja S."/>
            <person name="Hansen M."/>
            <person name="Howarth C."/>
            <person name="Imamovic A."/>
            <person name="Larimer J."/>
            <person name="McCowan C."/>
            <person name="Murphy C."/>
            <person name="Neiman D."/>
            <person name="Pearson M."/>
            <person name="Priest M."/>
            <person name="Roberts A."/>
            <person name="Saif S."/>
            <person name="Shea T."/>
            <person name="Sisk P."/>
            <person name="Sykes S."/>
            <person name="Wortman J."/>
            <person name="Nusbaum C."/>
            <person name="Birren B."/>
        </authorList>
    </citation>
    <scope>NUCLEOTIDE SEQUENCE [LARGE SCALE GENOMIC DNA]</scope>
    <source>
        <strain evidence="1 2">NIPH 758</strain>
    </source>
</reference>
<proteinExistence type="predicted"/>
<protein>
    <submittedName>
        <fullName evidence="1">Uncharacterized protein</fullName>
    </submittedName>
</protein>
<name>N8WBR6_9GAMM</name>
<dbReference type="HOGENOM" id="CLU_3039464_0_0_6"/>
<organism evidence="1 2">
    <name type="scientific">Acinetobacter vivianii</name>
    <dbReference type="NCBI Taxonomy" id="1776742"/>
    <lineage>
        <taxon>Bacteria</taxon>
        <taxon>Pseudomonadati</taxon>
        <taxon>Pseudomonadota</taxon>
        <taxon>Gammaproteobacteria</taxon>
        <taxon>Moraxellales</taxon>
        <taxon>Moraxellaceae</taxon>
        <taxon>Acinetobacter</taxon>
    </lineage>
</organism>
<comment type="caution">
    <text evidence="1">The sequence shown here is derived from an EMBL/GenBank/DDBJ whole genome shotgun (WGS) entry which is preliminary data.</text>
</comment>
<accession>N8WBR6</accession>
<dbReference type="Proteomes" id="UP000013049">
    <property type="component" value="Unassembled WGS sequence"/>
</dbReference>
<evidence type="ECO:0000313" key="2">
    <source>
        <dbReference type="Proteomes" id="UP000013049"/>
    </source>
</evidence>